<organism evidence="1 2">
    <name type="scientific">Natronorubrum texcoconense</name>
    <dbReference type="NCBI Taxonomy" id="1095776"/>
    <lineage>
        <taxon>Archaea</taxon>
        <taxon>Methanobacteriati</taxon>
        <taxon>Methanobacteriota</taxon>
        <taxon>Stenosarchaea group</taxon>
        <taxon>Halobacteria</taxon>
        <taxon>Halobacteriales</taxon>
        <taxon>Natrialbaceae</taxon>
        <taxon>Natronorubrum</taxon>
    </lineage>
</organism>
<proteinExistence type="predicted"/>
<evidence type="ECO:0000313" key="1">
    <source>
        <dbReference type="EMBL" id="SDK58254.1"/>
    </source>
</evidence>
<protein>
    <submittedName>
        <fullName evidence="1">Uncharacterized protein</fullName>
    </submittedName>
</protein>
<accession>A0A1G9D3J2</accession>
<evidence type="ECO:0000313" key="2">
    <source>
        <dbReference type="Proteomes" id="UP000198882"/>
    </source>
</evidence>
<name>A0A1G9D3J2_9EURY</name>
<dbReference type="Proteomes" id="UP000198882">
    <property type="component" value="Unassembled WGS sequence"/>
</dbReference>
<gene>
    <name evidence="1" type="ORF">SAMN04515672_3408</name>
</gene>
<dbReference type="EMBL" id="FNFE01000005">
    <property type="protein sequence ID" value="SDK58254.1"/>
    <property type="molecule type" value="Genomic_DNA"/>
</dbReference>
<dbReference type="AlphaFoldDB" id="A0A1G9D3J2"/>
<keyword evidence="2" id="KW-1185">Reference proteome</keyword>
<reference evidence="2" key="1">
    <citation type="submission" date="2016-10" db="EMBL/GenBank/DDBJ databases">
        <authorList>
            <person name="Varghese N."/>
            <person name="Submissions S."/>
        </authorList>
    </citation>
    <scope>NUCLEOTIDE SEQUENCE [LARGE SCALE GENOMIC DNA]</scope>
    <source>
        <strain evidence="2">B4,CECT 8067,JCM 17497</strain>
    </source>
</reference>
<sequence>MFLTLNHRLIKCDVIRFLVTCQLSNAFMNPIVDCLSATPDTQSL</sequence>